<dbReference type="GO" id="GO:0005829">
    <property type="term" value="C:cytosol"/>
    <property type="evidence" value="ECO:0007669"/>
    <property type="project" value="TreeGrafter"/>
</dbReference>
<dbReference type="InterPro" id="IPR036388">
    <property type="entry name" value="WH-like_DNA-bd_sf"/>
</dbReference>
<sequence length="138" mass="14533">MKQFSSRFSMGVHILTLIAVMPGDCTGDIIAGSVNTNPVVIRRIMAQLKKAGLISVRPGVGGATLLKDPASISLLEVYHAVEVIDEGPLFNFHQNSSPRCPVGRTIEASLAAELAEAQAAMEQKLSSVSIAKMMGQAG</sequence>
<gene>
    <name evidence="1" type="ORF">BBD42_12410</name>
</gene>
<dbReference type="PANTHER" id="PTHR33221">
    <property type="entry name" value="WINGED HELIX-TURN-HELIX TRANSCRIPTIONAL REGULATOR, RRF2 FAMILY"/>
    <property type="match status" value="1"/>
</dbReference>
<name>A0A1B2DHI4_9BACL</name>
<dbReference type="InterPro" id="IPR000944">
    <property type="entry name" value="Tscrpt_reg_Rrf2"/>
</dbReference>
<protein>
    <submittedName>
        <fullName evidence="1">Rrf2 family transcriptional regulator</fullName>
    </submittedName>
</protein>
<dbReference type="GO" id="GO:0003700">
    <property type="term" value="F:DNA-binding transcription factor activity"/>
    <property type="evidence" value="ECO:0007669"/>
    <property type="project" value="TreeGrafter"/>
</dbReference>
<dbReference type="Pfam" id="PF02082">
    <property type="entry name" value="Rrf2"/>
    <property type="match status" value="1"/>
</dbReference>
<dbReference type="RefSeq" id="WP_099518389.1">
    <property type="nucleotide sequence ID" value="NZ_CP016808.1"/>
</dbReference>
<dbReference type="EMBL" id="CP016808">
    <property type="protein sequence ID" value="ANY67178.1"/>
    <property type="molecule type" value="Genomic_DNA"/>
</dbReference>
<accession>A0A1B2DHI4</accession>
<dbReference type="InterPro" id="IPR036390">
    <property type="entry name" value="WH_DNA-bd_sf"/>
</dbReference>
<proteinExistence type="predicted"/>
<organism evidence="1">
    <name type="scientific">Paenibacillus sp. BIHB 4019</name>
    <dbReference type="NCBI Taxonomy" id="1870819"/>
    <lineage>
        <taxon>Bacteria</taxon>
        <taxon>Bacillati</taxon>
        <taxon>Bacillota</taxon>
        <taxon>Bacilli</taxon>
        <taxon>Bacillales</taxon>
        <taxon>Paenibacillaceae</taxon>
        <taxon>Paenibacillus</taxon>
    </lineage>
</organism>
<dbReference type="AlphaFoldDB" id="A0A1B2DHI4"/>
<dbReference type="PANTHER" id="PTHR33221:SF15">
    <property type="entry name" value="HTH-TYPE TRANSCRIPTIONAL REGULATOR YWGB-RELATED"/>
    <property type="match status" value="1"/>
</dbReference>
<reference evidence="1" key="1">
    <citation type="submission" date="2016-08" db="EMBL/GenBank/DDBJ databases">
        <title>Complete Genome Seqeunce of Paenibacillus sp. BIHB 4019 from tea rhizoplane.</title>
        <authorList>
            <person name="Thakur R."/>
            <person name="Swarnkar M.K."/>
            <person name="Gulati A."/>
        </authorList>
    </citation>
    <scope>NUCLEOTIDE SEQUENCE [LARGE SCALE GENOMIC DNA]</scope>
    <source>
        <strain evidence="1">BIHB4019</strain>
    </source>
</reference>
<dbReference type="FunFam" id="1.10.10.10:FF:000138">
    <property type="entry name" value="Rrf2 family transcriptional regulator"/>
    <property type="match status" value="1"/>
</dbReference>
<dbReference type="SUPFAM" id="SSF46785">
    <property type="entry name" value="Winged helix' DNA-binding domain"/>
    <property type="match status" value="1"/>
</dbReference>
<dbReference type="Gene3D" id="1.10.10.10">
    <property type="entry name" value="Winged helix-like DNA-binding domain superfamily/Winged helix DNA-binding domain"/>
    <property type="match status" value="1"/>
</dbReference>
<evidence type="ECO:0000313" key="1">
    <source>
        <dbReference type="EMBL" id="ANY67178.1"/>
    </source>
</evidence>
<dbReference type="PROSITE" id="PS51197">
    <property type="entry name" value="HTH_RRF2_2"/>
    <property type="match status" value="1"/>
</dbReference>